<dbReference type="Pfam" id="PF11747">
    <property type="entry name" value="RebB"/>
    <property type="match status" value="1"/>
</dbReference>
<comment type="caution">
    <text evidence="2">The sequence shown here is derived from an EMBL/GenBank/DDBJ whole genome shotgun (WGS) entry which is preliminary data.</text>
</comment>
<keyword evidence="3" id="KW-1185">Reference proteome</keyword>
<name>A0ABP0VGH1_9BRYO</name>
<evidence type="ECO:0000256" key="1">
    <source>
        <dbReference type="SAM" id="Coils"/>
    </source>
</evidence>
<feature type="coiled-coil region" evidence="1">
    <location>
        <begin position="210"/>
        <end position="237"/>
    </location>
</feature>
<protein>
    <submittedName>
        <fullName evidence="2">Uncharacterized protein</fullName>
    </submittedName>
</protein>
<reference evidence="2" key="1">
    <citation type="submission" date="2024-02" db="EMBL/GenBank/DDBJ databases">
        <authorList>
            <consortium name="ELIXIR-Norway"/>
            <consortium name="Elixir Norway"/>
        </authorList>
    </citation>
    <scope>NUCLEOTIDE SEQUENCE</scope>
</reference>
<evidence type="ECO:0000313" key="2">
    <source>
        <dbReference type="EMBL" id="CAK9253552.1"/>
    </source>
</evidence>
<evidence type="ECO:0000313" key="3">
    <source>
        <dbReference type="Proteomes" id="UP001497444"/>
    </source>
</evidence>
<dbReference type="Proteomes" id="UP001497444">
    <property type="component" value="Unassembled WGS sequence"/>
</dbReference>
<sequence length="240" mass="26253">MGKAVQAMSHSLALALQDATDNQRNFEAVNSAALTKATQELIATKDVATWSPIITALQTAQATQETNFTKLGTDIEGLLKKSSDAHRGTIRIMGTVSEQASANVSLSSASLETLSLEGLLELVDQKIVQKMEEINQHLESLTQDNTLQKEELKQETTKILNFYQMRLFARILGVLVNPFDPQASAKTSGLLAQINEIAQHLKTLWAGELVKDIDARANEIRQQIAAKEQAIKEQIAQTSA</sequence>
<organism evidence="2 3">
    <name type="scientific">Sphagnum jensenii</name>
    <dbReference type="NCBI Taxonomy" id="128206"/>
    <lineage>
        <taxon>Eukaryota</taxon>
        <taxon>Viridiplantae</taxon>
        <taxon>Streptophyta</taxon>
        <taxon>Embryophyta</taxon>
        <taxon>Bryophyta</taxon>
        <taxon>Sphagnophytina</taxon>
        <taxon>Sphagnopsida</taxon>
        <taxon>Sphagnales</taxon>
        <taxon>Sphagnaceae</taxon>
        <taxon>Sphagnum</taxon>
    </lineage>
</organism>
<dbReference type="EMBL" id="CAXAQS010000891">
    <property type="protein sequence ID" value="CAK9253552.1"/>
    <property type="molecule type" value="Genomic_DNA"/>
</dbReference>
<feature type="coiled-coil region" evidence="1">
    <location>
        <begin position="131"/>
        <end position="158"/>
    </location>
</feature>
<gene>
    <name evidence="2" type="ORF">CSSPJE1EN1_LOCUS28930</name>
</gene>
<keyword evidence="1" id="KW-0175">Coiled coil</keyword>
<dbReference type="InterPro" id="IPR021070">
    <property type="entry name" value="Killing_trait_RebB"/>
</dbReference>
<proteinExistence type="predicted"/>
<accession>A0ABP0VGH1</accession>